<sequence length="164" mass="18166">MPIIDDVADSIPITTWTPPAFDELKINVDGATTISHSAASAIARDHHGTFQGCGTRCTHPCLVEESEANGFVLGVDLAKRLHIRRCIIEGDSSNIVLYINGPEGKIPWRIRSIFLDIRDSIQHFDSLRFHHVRRTCNHVAHNLAKNALLFKVSGGLIFVHLIAL</sequence>
<dbReference type="Gene3D" id="3.30.420.10">
    <property type="entry name" value="Ribonuclease H-like superfamily/Ribonuclease H"/>
    <property type="match status" value="1"/>
</dbReference>
<dbReference type="InterPro" id="IPR002156">
    <property type="entry name" value="RNaseH_domain"/>
</dbReference>
<gene>
    <name evidence="2" type="ORF">BVC80_1175g60</name>
</gene>
<dbReference type="SUPFAM" id="SSF53098">
    <property type="entry name" value="Ribonuclease H-like"/>
    <property type="match status" value="1"/>
</dbReference>
<dbReference type="InterPro" id="IPR012337">
    <property type="entry name" value="RNaseH-like_sf"/>
</dbReference>
<feature type="domain" description="RNase H type-1" evidence="1">
    <location>
        <begin position="27"/>
        <end position="147"/>
    </location>
</feature>
<dbReference type="InterPro" id="IPR036397">
    <property type="entry name" value="RNaseH_sf"/>
</dbReference>
<dbReference type="InterPro" id="IPR044730">
    <property type="entry name" value="RNase_H-like_dom_plant"/>
</dbReference>
<dbReference type="GO" id="GO:0003676">
    <property type="term" value="F:nucleic acid binding"/>
    <property type="evidence" value="ECO:0007669"/>
    <property type="project" value="InterPro"/>
</dbReference>
<reference evidence="2 3" key="1">
    <citation type="journal article" date="2017" name="Mol. Plant">
        <title>The Genome of Medicinal Plant Macleaya cordata Provides New Insights into Benzylisoquinoline Alkaloids Metabolism.</title>
        <authorList>
            <person name="Liu X."/>
            <person name="Liu Y."/>
            <person name="Huang P."/>
            <person name="Ma Y."/>
            <person name="Qing Z."/>
            <person name="Tang Q."/>
            <person name="Cao H."/>
            <person name="Cheng P."/>
            <person name="Zheng Y."/>
            <person name="Yuan Z."/>
            <person name="Zhou Y."/>
            <person name="Liu J."/>
            <person name="Tang Z."/>
            <person name="Zhuo Y."/>
            <person name="Zhang Y."/>
            <person name="Yu L."/>
            <person name="Huang J."/>
            <person name="Yang P."/>
            <person name="Peng Q."/>
            <person name="Zhang J."/>
            <person name="Jiang W."/>
            <person name="Zhang Z."/>
            <person name="Lin K."/>
            <person name="Ro D.K."/>
            <person name="Chen X."/>
            <person name="Xiong X."/>
            <person name="Shang Y."/>
            <person name="Huang S."/>
            <person name="Zeng J."/>
        </authorList>
    </citation>
    <scope>NUCLEOTIDE SEQUENCE [LARGE SCALE GENOMIC DNA]</scope>
    <source>
        <strain evidence="3">cv. BLH2017</strain>
        <tissue evidence="2">Root</tissue>
    </source>
</reference>
<dbReference type="OrthoDB" id="1906820at2759"/>
<dbReference type="OMA" id="HIRRCII"/>
<evidence type="ECO:0000313" key="3">
    <source>
        <dbReference type="Proteomes" id="UP000195402"/>
    </source>
</evidence>
<dbReference type="Pfam" id="PF13456">
    <property type="entry name" value="RVT_3"/>
    <property type="match status" value="1"/>
</dbReference>
<dbReference type="Proteomes" id="UP000195402">
    <property type="component" value="Unassembled WGS sequence"/>
</dbReference>
<organism evidence="2 3">
    <name type="scientific">Macleaya cordata</name>
    <name type="common">Five-seeded plume-poppy</name>
    <name type="synonym">Bocconia cordata</name>
    <dbReference type="NCBI Taxonomy" id="56857"/>
    <lineage>
        <taxon>Eukaryota</taxon>
        <taxon>Viridiplantae</taxon>
        <taxon>Streptophyta</taxon>
        <taxon>Embryophyta</taxon>
        <taxon>Tracheophyta</taxon>
        <taxon>Spermatophyta</taxon>
        <taxon>Magnoliopsida</taxon>
        <taxon>Ranunculales</taxon>
        <taxon>Papaveraceae</taxon>
        <taxon>Papaveroideae</taxon>
        <taxon>Macleaya</taxon>
    </lineage>
</organism>
<dbReference type="AlphaFoldDB" id="A0A200QIG3"/>
<proteinExistence type="predicted"/>
<dbReference type="InterPro" id="IPR052929">
    <property type="entry name" value="RNase_H-like_EbsB-rel"/>
</dbReference>
<dbReference type="GO" id="GO:0004523">
    <property type="term" value="F:RNA-DNA hybrid ribonuclease activity"/>
    <property type="evidence" value="ECO:0007669"/>
    <property type="project" value="InterPro"/>
</dbReference>
<protein>
    <recommendedName>
        <fullName evidence="1">RNase H type-1 domain-containing protein</fullName>
    </recommendedName>
</protein>
<dbReference type="PANTHER" id="PTHR47074">
    <property type="entry name" value="BNAC02G40300D PROTEIN"/>
    <property type="match status" value="1"/>
</dbReference>
<dbReference type="InParanoid" id="A0A200QIG3"/>
<dbReference type="EMBL" id="MVGT01002019">
    <property type="protein sequence ID" value="OVA10290.1"/>
    <property type="molecule type" value="Genomic_DNA"/>
</dbReference>
<name>A0A200QIG3_MACCD</name>
<evidence type="ECO:0000259" key="1">
    <source>
        <dbReference type="Pfam" id="PF13456"/>
    </source>
</evidence>
<dbReference type="CDD" id="cd06222">
    <property type="entry name" value="RNase_H_like"/>
    <property type="match status" value="1"/>
</dbReference>
<evidence type="ECO:0000313" key="2">
    <source>
        <dbReference type="EMBL" id="OVA10290.1"/>
    </source>
</evidence>
<keyword evidence="3" id="KW-1185">Reference proteome</keyword>
<dbReference type="PANTHER" id="PTHR47074:SF48">
    <property type="entry name" value="POLYNUCLEOTIDYL TRANSFERASE, RIBONUCLEASE H-LIKE SUPERFAMILY PROTEIN"/>
    <property type="match status" value="1"/>
</dbReference>
<comment type="caution">
    <text evidence="2">The sequence shown here is derived from an EMBL/GenBank/DDBJ whole genome shotgun (WGS) entry which is preliminary data.</text>
</comment>
<accession>A0A200QIG3</accession>